<dbReference type="InterPro" id="IPR057684">
    <property type="entry name" value="DUF7924"/>
</dbReference>
<comment type="caution">
    <text evidence="3">The sequence shown here is derived from an EMBL/GenBank/DDBJ whole genome shotgun (WGS) entry which is preliminary data.</text>
</comment>
<evidence type="ECO:0000313" key="4">
    <source>
        <dbReference type="Proteomes" id="UP000766486"/>
    </source>
</evidence>
<sequence>MAITRSRARALQQSAPASAQLQGQPNEEKEALAEEQARPVTEEQPDPATEEQPDLVVTEQAGQGQGPRLSKASRVVEAAGQSHQRLYSLYEDLPSTCPRFRQSSHGERLLNWLQSIKPCGRSRCQSDTNVQLLPDFYISTPPMSTILDSTVGPPLDPDAICHSPGVSQYRPPAVPKTTLRAVEQRNYRSTLRSNGMLLFPPGKKVPDDIQSAMESIDLCPIEQSEICAKMALHGSNESDVSQFFEQHIFRLSTRSESICRNGTGMITFDIPSTNPVEVSRVSKPTPDLLLGYNSESFTPEQETELIVWDQNVAKFCFLSVDYKGDGQISAGRMWVATNQCLGATATCVNIIRRLREAVLRRRGGADLANKLDQHVFGLTSNGSHAELFVTFAEESKVIFMKLVRGFLLSDAAHFEDLKRCVASIFNWADERQGHIKAAIDFIRAANKRDAAEDYPSSKRQRTAG</sequence>
<feature type="compositionally biased region" description="Low complexity" evidence="1">
    <location>
        <begin position="9"/>
        <end position="25"/>
    </location>
</feature>
<protein>
    <recommendedName>
        <fullName evidence="2">DUF7924 domain-containing protein</fullName>
    </recommendedName>
</protein>
<organism evidence="3 4">
    <name type="scientific">Bionectria ochroleuca</name>
    <name type="common">Gliocladium roseum</name>
    <dbReference type="NCBI Taxonomy" id="29856"/>
    <lineage>
        <taxon>Eukaryota</taxon>
        <taxon>Fungi</taxon>
        <taxon>Dikarya</taxon>
        <taxon>Ascomycota</taxon>
        <taxon>Pezizomycotina</taxon>
        <taxon>Sordariomycetes</taxon>
        <taxon>Hypocreomycetidae</taxon>
        <taxon>Hypocreales</taxon>
        <taxon>Bionectriaceae</taxon>
        <taxon>Clonostachys</taxon>
    </lineage>
</organism>
<dbReference type="PANTHER" id="PTHR42470">
    <property type="entry name" value="VAST DOMAIN-CONTAINING PROTEIN"/>
    <property type="match status" value="1"/>
</dbReference>
<name>A0ABY6TPB7_BIOOC</name>
<proteinExistence type="predicted"/>
<feature type="compositionally biased region" description="Acidic residues" evidence="1">
    <location>
        <begin position="43"/>
        <end position="53"/>
    </location>
</feature>
<gene>
    <name evidence="3" type="ORF">CLO192961_LOCUS15216</name>
</gene>
<feature type="compositionally biased region" description="Basic and acidic residues" evidence="1">
    <location>
        <begin position="26"/>
        <end position="41"/>
    </location>
</feature>
<evidence type="ECO:0000256" key="1">
    <source>
        <dbReference type="SAM" id="MobiDB-lite"/>
    </source>
</evidence>
<keyword evidence="4" id="KW-1185">Reference proteome</keyword>
<dbReference type="Pfam" id="PF25545">
    <property type="entry name" value="DUF7924"/>
    <property type="match status" value="1"/>
</dbReference>
<dbReference type="Proteomes" id="UP000766486">
    <property type="component" value="Unassembled WGS sequence"/>
</dbReference>
<dbReference type="EMBL" id="CABFNS010000073">
    <property type="protein sequence ID" value="VUC20210.1"/>
    <property type="molecule type" value="Genomic_DNA"/>
</dbReference>
<feature type="domain" description="DUF7924" evidence="2">
    <location>
        <begin position="232"/>
        <end position="439"/>
    </location>
</feature>
<evidence type="ECO:0000259" key="2">
    <source>
        <dbReference type="Pfam" id="PF25545"/>
    </source>
</evidence>
<evidence type="ECO:0000313" key="3">
    <source>
        <dbReference type="EMBL" id="VUC20210.1"/>
    </source>
</evidence>
<reference evidence="3 4" key="1">
    <citation type="submission" date="2019-06" db="EMBL/GenBank/DDBJ databases">
        <authorList>
            <person name="Broberg M."/>
        </authorList>
    </citation>
    <scope>NUCLEOTIDE SEQUENCE [LARGE SCALE GENOMIC DNA]</scope>
</reference>
<feature type="region of interest" description="Disordered" evidence="1">
    <location>
        <begin position="1"/>
        <end position="53"/>
    </location>
</feature>
<dbReference type="PANTHER" id="PTHR42470:SF1">
    <property type="entry name" value="VAST DOMAIN-CONTAINING PROTEIN"/>
    <property type="match status" value="1"/>
</dbReference>
<accession>A0ABY6TPB7</accession>